<comment type="caution">
    <text evidence="8">The sequence shown here is derived from an EMBL/GenBank/DDBJ whole genome shotgun (WGS) entry which is preliminary data.</text>
</comment>
<dbReference type="PANTHER" id="PTHR23501:SF102">
    <property type="entry name" value="DRUG TRANSPORTER, PUTATIVE (AFU_ORTHOLOGUE AFUA_3G08530)-RELATED"/>
    <property type="match status" value="1"/>
</dbReference>
<dbReference type="Gene3D" id="1.20.1250.20">
    <property type="entry name" value="MFS general substrate transporter like domains"/>
    <property type="match status" value="1"/>
</dbReference>
<feature type="transmembrane region" description="Helical" evidence="6">
    <location>
        <begin position="227"/>
        <end position="245"/>
    </location>
</feature>
<name>A0A4Y9ZDM4_9AGAM</name>
<evidence type="ECO:0000256" key="1">
    <source>
        <dbReference type="ARBA" id="ARBA00004141"/>
    </source>
</evidence>
<comment type="subcellular location">
    <subcellularLocation>
        <location evidence="1">Membrane</location>
        <topology evidence="1">Multi-pass membrane protein</topology>
    </subcellularLocation>
</comment>
<feature type="transmembrane region" description="Helical" evidence="6">
    <location>
        <begin position="70"/>
        <end position="94"/>
    </location>
</feature>
<accession>A0A4Y9ZDM4</accession>
<organism evidence="8 9">
    <name type="scientific">Dentipellis fragilis</name>
    <dbReference type="NCBI Taxonomy" id="205917"/>
    <lineage>
        <taxon>Eukaryota</taxon>
        <taxon>Fungi</taxon>
        <taxon>Dikarya</taxon>
        <taxon>Basidiomycota</taxon>
        <taxon>Agaricomycotina</taxon>
        <taxon>Agaricomycetes</taxon>
        <taxon>Russulales</taxon>
        <taxon>Hericiaceae</taxon>
        <taxon>Dentipellis</taxon>
    </lineage>
</organism>
<dbReference type="SUPFAM" id="SSF103473">
    <property type="entry name" value="MFS general substrate transporter"/>
    <property type="match status" value="1"/>
</dbReference>
<dbReference type="PROSITE" id="PS50850">
    <property type="entry name" value="MFS"/>
    <property type="match status" value="1"/>
</dbReference>
<feature type="transmembrane region" description="Helical" evidence="6">
    <location>
        <begin position="369"/>
        <end position="388"/>
    </location>
</feature>
<sequence length="533" mass="56780">MSTDSGSSTRISAAASLTPHRESGDAAVRDWKFWLIMLSLMLSTFIFALEAVAVGNALPAIVHRFHSTQFVWVGSAYSLAACAFLPLTGAVAQIFGRRAVMFSALAFFAIGSAVCGAASSMNIFIAGRIIQGVGGGGITSISQIILSDLVPLCERGTFSGLLAIAFTIASCIGPVVAGSFAQRGQWRWIFYLNIPICAVTGILTLAFLKLKTPSGSMRAKLKSIDLIGNILIVASTTAIVIGLTWGGIQYSWSSAEVVTPLVLGLVGLCTFYTYEATLAATPMIILITTAYYLPVYFQACKGASPIASGVDVFGLAGTAAPMAVVAGLTITKSARYRPQIWFAWALSTIGCGLLSLLDADSSRAKAIGYQVLVGFGLGIVYVGTYFPILAPFPVTESTRALALFVFFRNFAAVWGITIGGSILQNELRKRLPAKFSSTFTDGTQIAYAVIPQIPDLPQPLKDEVRRAFADSVRLIWQVLTGISGLGFLVSLVMKGLPLHTSTDEEWGMQERKDSDVEVKESEKSDILTPVNNA</sequence>
<dbReference type="EMBL" id="SEOQ01000048">
    <property type="protein sequence ID" value="TFY71509.1"/>
    <property type="molecule type" value="Genomic_DNA"/>
</dbReference>
<feature type="compositionally biased region" description="Basic and acidic residues" evidence="5">
    <location>
        <begin position="508"/>
        <end position="525"/>
    </location>
</feature>
<feature type="transmembrane region" description="Helical" evidence="6">
    <location>
        <begin position="340"/>
        <end position="357"/>
    </location>
</feature>
<reference evidence="8 9" key="1">
    <citation type="submission" date="2019-02" db="EMBL/GenBank/DDBJ databases">
        <title>Genome sequencing of the rare red list fungi Dentipellis fragilis.</title>
        <authorList>
            <person name="Buettner E."/>
            <person name="Kellner H."/>
        </authorList>
    </citation>
    <scope>NUCLEOTIDE SEQUENCE [LARGE SCALE GENOMIC DNA]</scope>
    <source>
        <strain evidence="8 9">DSM 105465</strain>
    </source>
</reference>
<keyword evidence="3 6" id="KW-1133">Transmembrane helix</keyword>
<evidence type="ECO:0000256" key="5">
    <source>
        <dbReference type="SAM" id="MobiDB-lite"/>
    </source>
</evidence>
<feature type="transmembrane region" description="Helical" evidence="6">
    <location>
        <begin position="188"/>
        <end position="207"/>
    </location>
</feature>
<evidence type="ECO:0000256" key="2">
    <source>
        <dbReference type="ARBA" id="ARBA00022692"/>
    </source>
</evidence>
<feature type="domain" description="Major facilitator superfamily (MFS) profile" evidence="7">
    <location>
        <begin position="36"/>
        <end position="498"/>
    </location>
</feature>
<evidence type="ECO:0000256" key="4">
    <source>
        <dbReference type="ARBA" id="ARBA00023136"/>
    </source>
</evidence>
<feature type="transmembrane region" description="Helical" evidence="6">
    <location>
        <begin position="158"/>
        <end position="181"/>
    </location>
</feature>
<feature type="transmembrane region" description="Helical" evidence="6">
    <location>
        <begin position="257"/>
        <end position="274"/>
    </location>
</feature>
<evidence type="ECO:0000259" key="7">
    <source>
        <dbReference type="PROSITE" id="PS50850"/>
    </source>
</evidence>
<dbReference type="InterPro" id="IPR011701">
    <property type="entry name" value="MFS"/>
</dbReference>
<feature type="transmembrane region" description="Helical" evidence="6">
    <location>
        <begin position="474"/>
        <end position="493"/>
    </location>
</feature>
<proteinExistence type="predicted"/>
<dbReference type="InterPro" id="IPR020846">
    <property type="entry name" value="MFS_dom"/>
</dbReference>
<protein>
    <recommendedName>
        <fullName evidence="7">Major facilitator superfamily (MFS) profile domain-containing protein</fullName>
    </recommendedName>
</protein>
<dbReference type="AlphaFoldDB" id="A0A4Y9ZDM4"/>
<keyword evidence="2 6" id="KW-0812">Transmembrane</keyword>
<dbReference type="PANTHER" id="PTHR23501">
    <property type="entry name" value="MAJOR FACILITATOR SUPERFAMILY"/>
    <property type="match status" value="1"/>
</dbReference>
<evidence type="ECO:0000256" key="6">
    <source>
        <dbReference type="SAM" id="Phobius"/>
    </source>
</evidence>
<dbReference type="STRING" id="205917.A0A4Y9ZDM4"/>
<feature type="transmembrane region" description="Helical" evidence="6">
    <location>
        <begin position="100"/>
        <end position="118"/>
    </location>
</feature>
<feature type="transmembrane region" description="Helical" evidence="6">
    <location>
        <begin position="309"/>
        <end position="328"/>
    </location>
</feature>
<dbReference type="GO" id="GO:0005886">
    <property type="term" value="C:plasma membrane"/>
    <property type="evidence" value="ECO:0007669"/>
    <property type="project" value="TreeGrafter"/>
</dbReference>
<evidence type="ECO:0000256" key="3">
    <source>
        <dbReference type="ARBA" id="ARBA00022989"/>
    </source>
</evidence>
<dbReference type="GO" id="GO:0022857">
    <property type="term" value="F:transmembrane transporter activity"/>
    <property type="evidence" value="ECO:0007669"/>
    <property type="project" value="InterPro"/>
</dbReference>
<keyword evidence="4 6" id="KW-0472">Membrane</keyword>
<keyword evidence="9" id="KW-1185">Reference proteome</keyword>
<feature type="region of interest" description="Disordered" evidence="5">
    <location>
        <begin position="504"/>
        <end position="533"/>
    </location>
</feature>
<dbReference type="InterPro" id="IPR036259">
    <property type="entry name" value="MFS_trans_sf"/>
</dbReference>
<dbReference type="OrthoDB" id="3437016at2759"/>
<gene>
    <name evidence="8" type="ORF">EVG20_g1500</name>
</gene>
<dbReference type="Pfam" id="PF07690">
    <property type="entry name" value="MFS_1"/>
    <property type="match status" value="1"/>
</dbReference>
<feature type="transmembrane region" description="Helical" evidence="6">
    <location>
        <begin position="400"/>
        <end position="423"/>
    </location>
</feature>
<evidence type="ECO:0000313" key="8">
    <source>
        <dbReference type="EMBL" id="TFY71509.1"/>
    </source>
</evidence>
<dbReference type="Proteomes" id="UP000298327">
    <property type="component" value="Unassembled WGS sequence"/>
</dbReference>
<feature type="transmembrane region" description="Helical" evidence="6">
    <location>
        <begin position="33"/>
        <end position="58"/>
    </location>
</feature>
<evidence type="ECO:0000313" key="9">
    <source>
        <dbReference type="Proteomes" id="UP000298327"/>
    </source>
</evidence>
<feature type="transmembrane region" description="Helical" evidence="6">
    <location>
        <begin position="280"/>
        <end position="297"/>
    </location>
</feature>